<evidence type="ECO:0000313" key="1">
    <source>
        <dbReference type="EMBL" id="KAG8445118.1"/>
    </source>
</evidence>
<accession>A0A8T2JMW9</accession>
<evidence type="ECO:0000313" key="2">
    <source>
        <dbReference type="Proteomes" id="UP000812440"/>
    </source>
</evidence>
<dbReference type="AlphaFoldDB" id="A0A8T2JMW9"/>
<sequence>MKWQSKAHTHIEDISTKNSSTSEKITRLNQNLYFRDVNHSSPLTCAERCMVSPIHLCRGRKQFYGAKCVGLKPKASKLFFFFLYHPLKGKLYSCSN</sequence>
<dbReference type="EMBL" id="JAACNH010000004">
    <property type="protein sequence ID" value="KAG8445118.1"/>
    <property type="molecule type" value="Genomic_DNA"/>
</dbReference>
<gene>
    <name evidence="1" type="ORF">GDO86_010041</name>
</gene>
<name>A0A8T2JMW9_9PIPI</name>
<dbReference type="Proteomes" id="UP000812440">
    <property type="component" value="Chromosome 5"/>
</dbReference>
<proteinExistence type="predicted"/>
<protein>
    <submittedName>
        <fullName evidence="1">Uncharacterized protein</fullName>
    </submittedName>
</protein>
<comment type="caution">
    <text evidence="1">The sequence shown here is derived from an EMBL/GenBank/DDBJ whole genome shotgun (WGS) entry which is preliminary data.</text>
</comment>
<organism evidence="1 2">
    <name type="scientific">Hymenochirus boettgeri</name>
    <name type="common">Congo dwarf clawed frog</name>
    <dbReference type="NCBI Taxonomy" id="247094"/>
    <lineage>
        <taxon>Eukaryota</taxon>
        <taxon>Metazoa</taxon>
        <taxon>Chordata</taxon>
        <taxon>Craniata</taxon>
        <taxon>Vertebrata</taxon>
        <taxon>Euteleostomi</taxon>
        <taxon>Amphibia</taxon>
        <taxon>Batrachia</taxon>
        <taxon>Anura</taxon>
        <taxon>Pipoidea</taxon>
        <taxon>Pipidae</taxon>
        <taxon>Pipinae</taxon>
        <taxon>Hymenochirus</taxon>
    </lineage>
</organism>
<dbReference type="OrthoDB" id="48943at2759"/>
<reference evidence="1" key="1">
    <citation type="thesis" date="2020" institute="ProQuest LLC" country="789 East Eisenhower Parkway, Ann Arbor, MI, USA">
        <title>Comparative Genomics and Chromosome Evolution.</title>
        <authorList>
            <person name="Mudd A.B."/>
        </authorList>
    </citation>
    <scope>NUCLEOTIDE SEQUENCE</scope>
    <source>
        <strain evidence="1">Female2</strain>
        <tissue evidence="1">Blood</tissue>
    </source>
</reference>
<keyword evidence="2" id="KW-1185">Reference proteome</keyword>